<name>A0A1G7YH77_9VIBR</name>
<dbReference type="NCBIfam" id="NF002981">
    <property type="entry name" value="PRK03695.1"/>
    <property type="match status" value="1"/>
</dbReference>
<dbReference type="PANTHER" id="PTHR42734">
    <property type="entry name" value="METAL TRANSPORT SYSTEM ATP-BINDING PROTEIN TM_0124-RELATED"/>
    <property type="match status" value="1"/>
</dbReference>
<keyword evidence="11" id="KW-1185">Reference proteome</keyword>
<dbReference type="PANTHER" id="PTHR42734:SF18">
    <property type="entry name" value="VITAMIN B12 IMPORT ATP-BINDING PROTEIN BTUD"/>
    <property type="match status" value="1"/>
</dbReference>
<evidence type="ECO:0000259" key="9">
    <source>
        <dbReference type="PROSITE" id="PS50893"/>
    </source>
</evidence>
<dbReference type="SMART" id="SM00382">
    <property type="entry name" value="AAA"/>
    <property type="match status" value="1"/>
</dbReference>
<evidence type="ECO:0000313" key="10">
    <source>
        <dbReference type="EMBL" id="SDG95908.1"/>
    </source>
</evidence>
<accession>A0A1G7YH77</accession>
<evidence type="ECO:0000313" key="11">
    <source>
        <dbReference type="Proteomes" id="UP000198854"/>
    </source>
</evidence>
<dbReference type="OrthoDB" id="5292475at2"/>
<dbReference type="AlphaFoldDB" id="A0A1G7YH77"/>
<dbReference type="EMBL" id="FNDD01000005">
    <property type="protein sequence ID" value="SDG95908.1"/>
    <property type="molecule type" value="Genomic_DNA"/>
</dbReference>
<evidence type="ECO:0000256" key="7">
    <source>
        <dbReference type="ARBA" id="ARBA00023136"/>
    </source>
</evidence>
<dbReference type="GO" id="GO:0015420">
    <property type="term" value="F:ABC-type vitamin B12 transporter activity"/>
    <property type="evidence" value="ECO:0007669"/>
    <property type="project" value="UniProtKB-UniRule"/>
</dbReference>
<keyword evidence="5 8" id="KW-0067">ATP-binding</keyword>
<comment type="function">
    <text evidence="8">Part of the ABC transporter complex BtuCDF involved in vitamin B12 import. Responsible for energy coupling to the transport system.</text>
</comment>
<keyword evidence="4 8" id="KW-0547">Nucleotide-binding</keyword>
<dbReference type="InterPro" id="IPR003439">
    <property type="entry name" value="ABC_transporter-like_ATP-bd"/>
</dbReference>
<dbReference type="GO" id="GO:0016887">
    <property type="term" value="F:ATP hydrolysis activity"/>
    <property type="evidence" value="ECO:0007669"/>
    <property type="project" value="InterPro"/>
</dbReference>
<comment type="similarity">
    <text evidence="8">Belongs to the ABC transporter superfamily. Vitamin B12 importer (TC 3.A.1.13.1) family.</text>
</comment>
<comment type="subunit">
    <text evidence="8">The complex is composed of two ATP-binding proteins (BtuD), two transmembrane proteins (BtuC) and a solute-binding protein (BtuF).</text>
</comment>
<evidence type="ECO:0000256" key="1">
    <source>
        <dbReference type="ARBA" id="ARBA00022448"/>
    </source>
</evidence>
<dbReference type="HAMAP" id="MF_01005">
    <property type="entry name" value="BtuD"/>
    <property type="match status" value="1"/>
</dbReference>
<dbReference type="FunFam" id="3.40.50.300:FF:000462">
    <property type="entry name" value="Vitamin B12 import ATP-binding protein BtuD"/>
    <property type="match status" value="1"/>
</dbReference>
<dbReference type="InterPro" id="IPR027417">
    <property type="entry name" value="P-loop_NTPase"/>
</dbReference>
<evidence type="ECO:0000256" key="6">
    <source>
        <dbReference type="ARBA" id="ARBA00022967"/>
    </source>
</evidence>
<dbReference type="GO" id="GO:0005524">
    <property type="term" value="F:ATP binding"/>
    <property type="evidence" value="ECO:0007669"/>
    <property type="project" value="UniProtKB-KW"/>
</dbReference>
<feature type="domain" description="ABC transporter" evidence="9">
    <location>
        <begin position="4"/>
        <end position="236"/>
    </location>
</feature>
<dbReference type="InterPro" id="IPR050153">
    <property type="entry name" value="Metal_Ion_Import_ABC"/>
</dbReference>
<organism evidence="10 11">
    <name type="scientific">Vibrio xiamenensis</name>
    <dbReference type="NCBI Taxonomy" id="861298"/>
    <lineage>
        <taxon>Bacteria</taxon>
        <taxon>Pseudomonadati</taxon>
        <taxon>Pseudomonadota</taxon>
        <taxon>Gammaproteobacteria</taxon>
        <taxon>Vibrionales</taxon>
        <taxon>Vibrionaceae</taxon>
        <taxon>Vibrio</taxon>
    </lineage>
</organism>
<keyword evidence="2 8" id="KW-1003">Cell membrane</keyword>
<gene>
    <name evidence="8" type="primary">btuD</name>
    <name evidence="10" type="ORF">SAMN04488136_105132</name>
</gene>
<evidence type="ECO:0000256" key="4">
    <source>
        <dbReference type="ARBA" id="ARBA00022741"/>
    </source>
</evidence>
<proteinExistence type="inferred from homology"/>
<protein>
    <recommendedName>
        <fullName evidence="8">Vitamin B12 import ATP-binding protein BtuD</fullName>
        <ecNumber evidence="8">7.6.2.8</ecNumber>
    </recommendedName>
    <alternativeName>
        <fullName evidence="8">Vitamin B12-transporting ATPase</fullName>
    </alternativeName>
</protein>
<dbReference type="GO" id="GO:0005886">
    <property type="term" value="C:plasma membrane"/>
    <property type="evidence" value="ECO:0007669"/>
    <property type="project" value="UniProtKB-SubCell"/>
</dbReference>
<evidence type="ECO:0000256" key="8">
    <source>
        <dbReference type="HAMAP-Rule" id="MF_01005"/>
    </source>
</evidence>
<dbReference type="Gene3D" id="3.40.50.300">
    <property type="entry name" value="P-loop containing nucleotide triphosphate hydrolases"/>
    <property type="match status" value="1"/>
</dbReference>
<sequence>MLSIRSLTVNTRLLPLSFDAAAGEVVHIVGPNGSGKSTLLSAIAGMIEFGGEAQLFDEQITELSVETLASRRAYLTQSGKPPFAIGVAQYLSLSVPSFVEPNSPHITAAVEELSALLKLEDKLHRSIAELSGGEWQRVRLAGICLQVWPTLNPYARLLLLDEPAAPLDIGQEALLYQLIRRMAQMGLIVLMANHDLNRALQFADKTLVLKKGVLVDFGVASEVMTSQTLSDVFASHVQRVEFNGKNVLLFD</sequence>
<dbReference type="EC" id="7.6.2.8" evidence="8"/>
<comment type="subcellular location">
    <subcellularLocation>
        <location evidence="8">Cell membrane</location>
        <topology evidence="8">Peripheral membrane protein</topology>
    </subcellularLocation>
</comment>
<dbReference type="InterPro" id="IPR003593">
    <property type="entry name" value="AAA+_ATPase"/>
</dbReference>
<dbReference type="Proteomes" id="UP000198854">
    <property type="component" value="Unassembled WGS sequence"/>
</dbReference>
<comment type="catalytic activity">
    <reaction evidence="8">
        <text>an R-cob(III)alamin(out) + ATP + H2O = an R-cob(III)alamin(in) + ADP + phosphate + H(+)</text>
        <dbReference type="Rhea" id="RHEA:17873"/>
        <dbReference type="ChEBI" id="CHEBI:15377"/>
        <dbReference type="ChEBI" id="CHEBI:15378"/>
        <dbReference type="ChEBI" id="CHEBI:30616"/>
        <dbReference type="ChEBI" id="CHEBI:43474"/>
        <dbReference type="ChEBI" id="CHEBI:140785"/>
        <dbReference type="ChEBI" id="CHEBI:456216"/>
        <dbReference type="EC" id="7.6.2.8"/>
    </reaction>
</comment>
<feature type="binding site" evidence="8">
    <location>
        <begin position="30"/>
        <end position="37"/>
    </location>
    <ligand>
        <name>ATP</name>
        <dbReference type="ChEBI" id="CHEBI:30616"/>
    </ligand>
</feature>
<dbReference type="PROSITE" id="PS50893">
    <property type="entry name" value="ABC_TRANSPORTER_2"/>
    <property type="match status" value="1"/>
</dbReference>
<evidence type="ECO:0000256" key="2">
    <source>
        <dbReference type="ARBA" id="ARBA00022475"/>
    </source>
</evidence>
<evidence type="ECO:0000256" key="5">
    <source>
        <dbReference type="ARBA" id="ARBA00022840"/>
    </source>
</evidence>
<evidence type="ECO:0000256" key="3">
    <source>
        <dbReference type="ARBA" id="ARBA00022519"/>
    </source>
</evidence>
<dbReference type="InterPro" id="IPR023693">
    <property type="entry name" value="ABC_transptr_BtuD"/>
</dbReference>
<dbReference type="STRING" id="861298.SAMN04488136_105132"/>
<dbReference type="SUPFAM" id="SSF52540">
    <property type="entry name" value="P-loop containing nucleoside triphosphate hydrolases"/>
    <property type="match status" value="1"/>
</dbReference>
<keyword evidence="7 8" id="KW-0472">Membrane</keyword>
<dbReference type="RefSeq" id="WP_093270940.1">
    <property type="nucleotide sequence ID" value="NZ_FNDD01000005.1"/>
</dbReference>
<reference evidence="10 11" key="1">
    <citation type="submission" date="2016-10" db="EMBL/GenBank/DDBJ databases">
        <authorList>
            <person name="de Groot N.N."/>
        </authorList>
    </citation>
    <scope>NUCLEOTIDE SEQUENCE [LARGE SCALE GENOMIC DNA]</scope>
    <source>
        <strain evidence="10 11">CGMCC 1.10228</strain>
    </source>
</reference>
<keyword evidence="1 8" id="KW-0813">Transport</keyword>
<keyword evidence="3" id="KW-0997">Cell inner membrane</keyword>
<keyword evidence="6 8" id="KW-1278">Translocase</keyword>
<dbReference type="CDD" id="cd03214">
    <property type="entry name" value="ABC_Iron-Siderophores_B12_Hemin"/>
    <property type="match status" value="1"/>
</dbReference>
<dbReference type="Pfam" id="PF00005">
    <property type="entry name" value="ABC_tran"/>
    <property type="match status" value="1"/>
</dbReference>